<feature type="binding site" evidence="18">
    <location>
        <begin position="461"/>
        <end position="468"/>
    </location>
    <ligand>
        <name>ATP</name>
        <dbReference type="ChEBI" id="CHEBI:30616"/>
    </ligand>
</feature>
<keyword evidence="15" id="KW-0393">Immunoglobulin domain</keyword>
<evidence type="ECO:0000256" key="19">
    <source>
        <dbReference type="PIRSR" id="PIRSR000615-3"/>
    </source>
</evidence>
<dbReference type="InterPro" id="IPR013783">
    <property type="entry name" value="Ig-like_fold"/>
</dbReference>
<evidence type="ECO:0000256" key="2">
    <source>
        <dbReference type="ARBA" id="ARBA00011902"/>
    </source>
</evidence>
<keyword evidence="10 22" id="KW-0472">Membrane</keyword>
<evidence type="ECO:0000256" key="6">
    <source>
        <dbReference type="ARBA" id="ARBA00022741"/>
    </source>
</evidence>
<dbReference type="InterPro" id="IPR017441">
    <property type="entry name" value="Protein_kinase_ATP_BS"/>
</dbReference>
<evidence type="ECO:0000256" key="22">
    <source>
        <dbReference type="SAM" id="Phobius"/>
    </source>
</evidence>
<dbReference type="InterPro" id="IPR050122">
    <property type="entry name" value="RTK"/>
</dbReference>
<dbReference type="InterPro" id="IPR036179">
    <property type="entry name" value="Ig-like_dom_sf"/>
</dbReference>
<dbReference type="GO" id="GO:0046872">
    <property type="term" value="F:metal ion binding"/>
    <property type="evidence" value="ECO:0007669"/>
    <property type="project" value="UniProtKB-KW"/>
</dbReference>
<feature type="site" description="Important for interaction with phosphotyrosine-binding proteins" evidence="20">
    <location>
        <position position="814"/>
    </location>
</feature>
<dbReference type="InterPro" id="IPR001245">
    <property type="entry name" value="Ser-Thr/Tyr_kinase_cat_dom"/>
</dbReference>
<keyword evidence="7" id="KW-0418">Kinase</keyword>
<name>A0A5E4QLE6_9NEOP</name>
<dbReference type="AlphaFoldDB" id="A0A5E4QLE6"/>
<dbReference type="Pfam" id="PF07714">
    <property type="entry name" value="PK_Tyr_Ser-Thr"/>
    <property type="match status" value="1"/>
</dbReference>
<dbReference type="Pfam" id="PF13927">
    <property type="entry name" value="Ig_3"/>
    <property type="match status" value="1"/>
</dbReference>
<evidence type="ECO:0000256" key="17">
    <source>
        <dbReference type="PIRSR" id="PIRSR000615-1"/>
    </source>
</evidence>
<feature type="domain" description="Ig-like" evidence="24">
    <location>
        <begin position="175"/>
        <end position="266"/>
    </location>
</feature>
<dbReference type="InterPro" id="IPR007110">
    <property type="entry name" value="Ig-like_dom"/>
</dbReference>
<keyword evidence="9 22" id="KW-1133">Transmembrane helix</keyword>
<evidence type="ECO:0000256" key="16">
    <source>
        <dbReference type="ARBA" id="ARBA00051243"/>
    </source>
</evidence>
<dbReference type="GO" id="GO:0007169">
    <property type="term" value="P:cell surface receptor protein tyrosine kinase signaling pathway"/>
    <property type="evidence" value="ECO:0007669"/>
    <property type="project" value="InterPro"/>
</dbReference>
<keyword evidence="13" id="KW-0675">Receptor</keyword>
<feature type="binding site" evidence="19">
    <location>
        <position position="689"/>
    </location>
    <ligand>
        <name>Mg(2+)</name>
        <dbReference type="ChEBI" id="CHEBI:18420"/>
    </ligand>
</feature>
<dbReference type="Gene3D" id="2.60.40.10">
    <property type="entry name" value="Immunoglobulins"/>
    <property type="match status" value="4"/>
</dbReference>
<protein>
    <recommendedName>
        <fullName evidence="2">receptor protein-tyrosine kinase</fullName>
        <ecNumber evidence="2">2.7.10.1</ecNumber>
    </recommendedName>
</protein>
<evidence type="ECO:0000256" key="3">
    <source>
        <dbReference type="ARBA" id="ARBA00022553"/>
    </source>
</evidence>
<feature type="domain" description="Ig-like" evidence="24">
    <location>
        <begin position="273"/>
        <end position="366"/>
    </location>
</feature>
<evidence type="ECO:0000256" key="20">
    <source>
        <dbReference type="PIRSR" id="PIRSR000615-4"/>
    </source>
</evidence>
<dbReference type="InterPro" id="IPR011009">
    <property type="entry name" value="Kinase-like_dom_sf"/>
</dbReference>
<dbReference type="GO" id="GO:0043235">
    <property type="term" value="C:receptor complex"/>
    <property type="evidence" value="ECO:0007669"/>
    <property type="project" value="TreeGrafter"/>
</dbReference>
<keyword evidence="3" id="KW-0597">Phosphoprotein</keyword>
<evidence type="ECO:0000256" key="10">
    <source>
        <dbReference type="ARBA" id="ARBA00023136"/>
    </source>
</evidence>
<proteinExistence type="predicted"/>
<dbReference type="Gene3D" id="1.10.510.10">
    <property type="entry name" value="Transferase(Phosphotransferase) domain 1"/>
    <property type="match status" value="1"/>
</dbReference>
<dbReference type="PANTHER" id="PTHR24416:SF600">
    <property type="entry name" value="PDGF- AND VEGF-RECEPTOR RELATED, ISOFORM J"/>
    <property type="match status" value="1"/>
</dbReference>
<keyword evidence="11" id="KW-0829">Tyrosine-protein kinase</keyword>
<keyword evidence="5 22" id="KW-0812">Transmembrane</keyword>
<gene>
    <name evidence="25" type="ORF">LSINAPIS_LOCUS9809</name>
</gene>
<dbReference type="PIRSF" id="PIRSF000615">
    <property type="entry name" value="TyrPK_CSF1-R"/>
    <property type="match status" value="1"/>
</dbReference>
<dbReference type="InterPro" id="IPR003598">
    <property type="entry name" value="Ig_sub2"/>
</dbReference>
<keyword evidence="4" id="KW-0808">Transferase</keyword>
<evidence type="ECO:0000256" key="4">
    <source>
        <dbReference type="ARBA" id="ARBA00022679"/>
    </source>
</evidence>
<feature type="domain" description="Protein kinase" evidence="23">
    <location>
        <begin position="454"/>
        <end position="806"/>
    </location>
</feature>
<keyword evidence="19" id="KW-0479">Metal-binding</keyword>
<keyword evidence="14" id="KW-0325">Glycoprotein</keyword>
<dbReference type="SMART" id="SM00409">
    <property type="entry name" value="IG"/>
    <property type="match status" value="3"/>
</dbReference>
<dbReference type="InterPro" id="IPR013151">
    <property type="entry name" value="Immunoglobulin_dom"/>
</dbReference>
<evidence type="ECO:0000256" key="1">
    <source>
        <dbReference type="ARBA" id="ARBA00004479"/>
    </source>
</evidence>
<dbReference type="Pfam" id="PF00047">
    <property type="entry name" value="ig"/>
    <property type="match status" value="1"/>
</dbReference>
<dbReference type="FunFam" id="3.30.200.20:FF:000384">
    <property type="entry name" value="Receptor protein-tyrosine kinase"/>
    <property type="match status" value="1"/>
</dbReference>
<dbReference type="SMART" id="SM00408">
    <property type="entry name" value="IGc2"/>
    <property type="match status" value="3"/>
</dbReference>
<dbReference type="GO" id="GO:0005524">
    <property type="term" value="F:ATP binding"/>
    <property type="evidence" value="ECO:0007669"/>
    <property type="project" value="UniProtKB-UniRule"/>
</dbReference>
<dbReference type="Gene3D" id="3.30.200.20">
    <property type="entry name" value="Phosphorylase Kinase, domain 1"/>
    <property type="match status" value="1"/>
</dbReference>
<dbReference type="SUPFAM" id="SSF56112">
    <property type="entry name" value="Protein kinase-like (PK-like)"/>
    <property type="match status" value="1"/>
</dbReference>
<evidence type="ECO:0000256" key="12">
    <source>
        <dbReference type="ARBA" id="ARBA00023157"/>
    </source>
</evidence>
<dbReference type="PROSITE" id="PS00109">
    <property type="entry name" value="PROTEIN_KINASE_TYR"/>
    <property type="match status" value="1"/>
</dbReference>
<feature type="binding site" evidence="18">
    <location>
        <position position="488"/>
    </location>
    <ligand>
        <name>ATP</name>
        <dbReference type="ChEBI" id="CHEBI:30616"/>
    </ligand>
</feature>
<dbReference type="Proteomes" id="UP000324832">
    <property type="component" value="Unassembled WGS sequence"/>
</dbReference>
<evidence type="ECO:0000259" key="24">
    <source>
        <dbReference type="PROSITE" id="PS50835"/>
    </source>
</evidence>
<organism evidence="25 26">
    <name type="scientific">Leptidea sinapis</name>
    <dbReference type="NCBI Taxonomy" id="189913"/>
    <lineage>
        <taxon>Eukaryota</taxon>
        <taxon>Metazoa</taxon>
        <taxon>Ecdysozoa</taxon>
        <taxon>Arthropoda</taxon>
        <taxon>Hexapoda</taxon>
        <taxon>Insecta</taxon>
        <taxon>Pterygota</taxon>
        <taxon>Neoptera</taxon>
        <taxon>Endopterygota</taxon>
        <taxon>Lepidoptera</taxon>
        <taxon>Glossata</taxon>
        <taxon>Ditrysia</taxon>
        <taxon>Papilionoidea</taxon>
        <taxon>Pieridae</taxon>
        <taxon>Dismorphiinae</taxon>
        <taxon>Leptidea</taxon>
    </lineage>
</organism>
<dbReference type="InterPro" id="IPR000719">
    <property type="entry name" value="Prot_kinase_dom"/>
</dbReference>
<dbReference type="InterPro" id="IPR008266">
    <property type="entry name" value="Tyr_kinase_AS"/>
</dbReference>
<dbReference type="PROSITE" id="PS50011">
    <property type="entry name" value="PROTEIN_KINASE_DOM"/>
    <property type="match status" value="1"/>
</dbReference>
<keyword evidence="8 18" id="KW-0067">ATP-binding</keyword>
<evidence type="ECO:0000256" key="15">
    <source>
        <dbReference type="ARBA" id="ARBA00023319"/>
    </source>
</evidence>
<evidence type="ECO:0000256" key="18">
    <source>
        <dbReference type="PIRSR" id="PIRSR000615-2"/>
    </source>
</evidence>
<evidence type="ECO:0000256" key="11">
    <source>
        <dbReference type="ARBA" id="ARBA00023137"/>
    </source>
</evidence>
<dbReference type="GO" id="GO:0004714">
    <property type="term" value="F:transmembrane receptor protein tyrosine kinase activity"/>
    <property type="evidence" value="ECO:0007669"/>
    <property type="project" value="UniProtKB-EC"/>
</dbReference>
<feature type="binding site" evidence="21">
    <location>
        <position position="492"/>
    </location>
    <ligand>
        <name>ATP</name>
        <dbReference type="ChEBI" id="CHEBI:30616"/>
    </ligand>
</feature>
<accession>A0A5E4QLE6</accession>
<feature type="binding site" evidence="18">
    <location>
        <position position="675"/>
    </location>
    <ligand>
        <name>ATP</name>
        <dbReference type="ChEBI" id="CHEBI:30616"/>
    </ligand>
</feature>
<dbReference type="CDD" id="cd00192">
    <property type="entry name" value="PTKc"/>
    <property type="match status" value="1"/>
</dbReference>
<evidence type="ECO:0000256" key="13">
    <source>
        <dbReference type="ARBA" id="ARBA00023170"/>
    </source>
</evidence>
<dbReference type="InterPro" id="IPR003599">
    <property type="entry name" value="Ig_sub"/>
</dbReference>
<evidence type="ECO:0000256" key="5">
    <source>
        <dbReference type="ARBA" id="ARBA00022692"/>
    </source>
</evidence>
<dbReference type="SUPFAM" id="SSF48726">
    <property type="entry name" value="Immunoglobulin"/>
    <property type="match status" value="4"/>
</dbReference>
<reference evidence="25 26" key="1">
    <citation type="submission" date="2017-07" db="EMBL/GenBank/DDBJ databases">
        <authorList>
            <person name="Talla V."/>
            <person name="Backstrom N."/>
        </authorList>
    </citation>
    <scope>NUCLEOTIDE SEQUENCE [LARGE SCALE GENOMIC DNA]</scope>
</reference>
<evidence type="ECO:0000313" key="26">
    <source>
        <dbReference type="Proteomes" id="UP000324832"/>
    </source>
</evidence>
<dbReference type="CDD" id="cd00096">
    <property type="entry name" value="Ig"/>
    <property type="match status" value="3"/>
</dbReference>
<dbReference type="PROSITE" id="PS00107">
    <property type="entry name" value="PROTEIN_KINASE_ATP"/>
    <property type="match status" value="1"/>
</dbReference>
<evidence type="ECO:0000256" key="21">
    <source>
        <dbReference type="PROSITE-ProRule" id="PRU10141"/>
    </source>
</evidence>
<keyword evidence="6 18" id="KW-0547">Nucleotide-binding</keyword>
<keyword evidence="19" id="KW-0460">Magnesium</keyword>
<feature type="active site" description="Proton acceptor" evidence="17">
    <location>
        <position position="671"/>
    </location>
</feature>
<evidence type="ECO:0000256" key="9">
    <source>
        <dbReference type="ARBA" id="ARBA00022989"/>
    </source>
</evidence>
<dbReference type="InterPro" id="IPR001824">
    <property type="entry name" value="Tyr_kinase_rcpt_3_CS"/>
</dbReference>
<dbReference type="FunFam" id="1.10.510.10:FF:000373">
    <property type="entry name" value="Receptor protein-tyrosine kinase"/>
    <property type="match status" value="1"/>
</dbReference>
<dbReference type="EC" id="2.7.10.1" evidence="2"/>
<dbReference type="PROSITE" id="PS50835">
    <property type="entry name" value="IG_LIKE"/>
    <property type="match status" value="3"/>
</dbReference>
<evidence type="ECO:0000256" key="7">
    <source>
        <dbReference type="ARBA" id="ARBA00022777"/>
    </source>
</evidence>
<evidence type="ECO:0000256" key="14">
    <source>
        <dbReference type="ARBA" id="ARBA00023180"/>
    </source>
</evidence>
<dbReference type="GO" id="GO:0005886">
    <property type="term" value="C:plasma membrane"/>
    <property type="evidence" value="ECO:0007669"/>
    <property type="project" value="TreeGrafter"/>
</dbReference>
<keyword evidence="12" id="KW-1015">Disulfide bond</keyword>
<comment type="catalytic activity">
    <reaction evidence="16">
        <text>L-tyrosyl-[protein] + ATP = O-phospho-L-tyrosyl-[protein] + ADP + H(+)</text>
        <dbReference type="Rhea" id="RHEA:10596"/>
        <dbReference type="Rhea" id="RHEA-COMP:10136"/>
        <dbReference type="Rhea" id="RHEA-COMP:20101"/>
        <dbReference type="ChEBI" id="CHEBI:15378"/>
        <dbReference type="ChEBI" id="CHEBI:30616"/>
        <dbReference type="ChEBI" id="CHEBI:46858"/>
        <dbReference type="ChEBI" id="CHEBI:61978"/>
        <dbReference type="ChEBI" id="CHEBI:456216"/>
        <dbReference type="EC" id="2.7.10.1"/>
    </reaction>
</comment>
<comment type="subcellular location">
    <subcellularLocation>
        <location evidence="1">Membrane</location>
        <topology evidence="1">Single-pass type I membrane protein</topology>
    </subcellularLocation>
</comment>
<evidence type="ECO:0000256" key="8">
    <source>
        <dbReference type="ARBA" id="ARBA00022840"/>
    </source>
</evidence>
<keyword evidence="26" id="KW-1185">Reference proteome</keyword>
<dbReference type="PROSITE" id="PS00240">
    <property type="entry name" value="RECEPTOR_TYR_KIN_III"/>
    <property type="match status" value="1"/>
</dbReference>
<evidence type="ECO:0000259" key="23">
    <source>
        <dbReference type="PROSITE" id="PS50011"/>
    </source>
</evidence>
<feature type="domain" description="Ig-like" evidence="24">
    <location>
        <begin position="79"/>
        <end position="166"/>
    </location>
</feature>
<feature type="transmembrane region" description="Helical" evidence="22">
    <location>
        <begin position="378"/>
        <end position="400"/>
    </location>
</feature>
<feature type="binding site" evidence="19">
    <location>
        <position position="676"/>
    </location>
    <ligand>
        <name>Mg(2+)</name>
        <dbReference type="ChEBI" id="CHEBI:18420"/>
    </ligand>
</feature>
<sequence>MMKLKANVNAHPPANFSVVRDGYNVHIDSRKYFLKVDRGSVILDITSLNINDTGNYTIIAKNDYVTTNVTFDLRVKAAPIIDFGLVNVDKKVLMNTIASLECRAIGYPQPIIDWVFTNERGQEKALSAESRSDSIIKTTSTLKIPARTSGTITCHAHNSVNRTSLSRRFLIYEVPDGFGLDSQKSWFSEGDRVLVQCYASKYDFTNVTWIDDEGELLEDNIIQRETAFSYIAQLIFDGITLDQAGNYTCIGEQDDVERESYTITISVEARRLPVINLPVLNEEDLEVNPYQPIQLTCQADAVPPPTITWLRDGVLIQNSSQFEIVTDYLNLTTVNSTITIEHMMDENKGKYECIIQSGDETQSKFYNLLIKEKSTFKAAYLGIIGVIVFVLLLLVVYLAWKIRKEKQFRKELAAAGLLYFKEGVPRSINPDLGIDEQAELLPYDDRYEFPADKLVLGKQLGAGAFGVVYKAEARGIINAEETTTVAVKMVKKTADNMYIKALASELKIMVHLGKHINIVNLLGACTKNVGKRELVVIVEYCQFGNIHNYMMRHREVFIDQLTDNKEKNLGKVNKAFSYSTGSTGMQSDYFGSNQTQETDNTFINSANTNRSVRKVSEAGYIQPEWRSNYECDYSYDGLTPRPLTSRDLLAWGFQIARGMEYLASRKVLHGDLAARNVLLADDNIVKICDFGLARSIYKNDEYQKKENSPLPVKWLAVECMTDRIFSTQSDVWSFGIVLWELFSLAKTPYPNISPSHLLKWLSEGNRLEKPTYADDRLYDVMRRCWEQKPTVRPTFSQLQEILGSFLEDNVRNHYVDLNSSYMDTNLRVEGQEDYLAMVTAPDYNNIVTPSPCHYVNESTSFFPPTTPMQLQHDRSENTSV</sequence>
<dbReference type="EMBL" id="FZQP02003779">
    <property type="protein sequence ID" value="VVC98794.1"/>
    <property type="molecule type" value="Genomic_DNA"/>
</dbReference>
<dbReference type="PANTHER" id="PTHR24416">
    <property type="entry name" value="TYROSINE-PROTEIN KINASE RECEPTOR"/>
    <property type="match status" value="1"/>
</dbReference>
<evidence type="ECO:0000313" key="25">
    <source>
        <dbReference type="EMBL" id="VVC98794.1"/>
    </source>
</evidence>